<protein>
    <submittedName>
        <fullName evidence="2">Glycosyltransferase</fullName>
    </submittedName>
</protein>
<evidence type="ECO:0000313" key="2">
    <source>
        <dbReference type="EMBL" id="NNH38935.1"/>
    </source>
</evidence>
<dbReference type="PANTHER" id="PTHR22916:SF3">
    <property type="entry name" value="UDP-GLCNAC:BETAGAL BETA-1,3-N-ACETYLGLUCOSAMINYLTRANSFERASE-LIKE PROTEIN 1"/>
    <property type="match status" value="1"/>
</dbReference>
<dbReference type="Gene3D" id="3.90.550.10">
    <property type="entry name" value="Spore Coat Polysaccharide Biosynthesis Protein SpsA, Chain A"/>
    <property type="match status" value="1"/>
</dbReference>
<proteinExistence type="predicted"/>
<dbReference type="AlphaFoldDB" id="A0A8E4F8R5"/>
<sequence>MSDQSPLVTVYIPTYKRVDLLKRAVESVRNQTYQNLEIIVVDDCSTDGTHEYLKEITTVDKRIRYFIKEQNSGACVSRNIAIENATGEYITGLDDDYFLENRIEVFIKNKELLNEFAFLYNRSLLDIKGRIKKQGGFSPKIIAKEYLLYLNFVGNQVFTLRSRLNEINGFDEQLAAWQDLDCWYRLLGNNTKAILLSESTYVMDANDRIRITNQNRLGKIEKVYHYLCAKYRLNEFEKKIFSNQMVGYGINVSMRNGIISNKYSFYFRSWFWLRFYYLAIKYLVQAKV</sequence>
<dbReference type="RefSeq" id="WP_171534646.1">
    <property type="nucleotide sequence ID" value="NZ_JABERH010000024.1"/>
</dbReference>
<dbReference type="InterPro" id="IPR001173">
    <property type="entry name" value="Glyco_trans_2-like"/>
</dbReference>
<dbReference type="InterPro" id="IPR029044">
    <property type="entry name" value="Nucleotide-diphossugar_trans"/>
</dbReference>
<dbReference type="Pfam" id="PF00535">
    <property type="entry name" value="Glycos_transf_2"/>
    <property type="match status" value="1"/>
</dbReference>
<dbReference type="SUPFAM" id="SSF53448">
    <property type="entry name" value="Nucleotide-diphospho-sugar transferases"/>
    <property type="match status" value="1"/>
</dbReference>
<dbReference type="PANTHER" id="PTHR22916">
    <property type="entry name" value="GLYCOSYLTRANSFERASE"/>
    <property type="match status" value="1"/>
</dbReference>
<dbReference type="EMBL" id="JABERH010000024">
    <property type="protein sequence ID" value="NNH38935.1"/>
    <property type="molecule type" value="Genomic_DNA"/>
</dbReference>
<accession>A0A8E4F8R5</accession>
<dbReference type="GO" id="GO:0016758">
    <property type="term" value="F:hexosyltransferase activity"/>
    <property type="evidence" value="ECO:0007669"/>
    <property type="project" value="UniProtKB-ARBA"/>
</dbReference>
<dbReference type="Proteomes" id="UP000532147">
    <property type="component" value="Unassembled WGS sequence"/>
</dbReference>
<keyword evidence="2" id="KW-0808">Transferase</keyword>
<dbReference type="CDD" id="cd00761">
    <property type="entry name" value="Glyco_tranf_GTA_type"/>
    <property type="match status" value="1"/>
</dbReference>
<reference evidence="2 3" key="1">
    <citation type="submission" date="2020-04" db="EMBL/GenBank/DDBJ databases">
        <title>Acinetobacter Taxon 24.</title>
        <authorList>
            <person name="Nemec A."/>
            <person name="Radolfova-Krizova L."/>
            <person name="Higgins P.G."/>
            <person name="Spanelova P."/>
        </authorList>
    </citation>
    <scope>NUCLEOTIDE SEQUENCE [LARGE SCALE GENOMIC DNA]</scope>
    <source>
        <strain evidence="2 3">ANC 4280</strain>
    </source>
</reference>
<evidence type="ECO:0000313" key="3">
    <source>
        <dbReference type="Proteomes" id="UP000532147"/>
    </source>
</evidence>
<organism evidence="2 3">
    <name type="scientific">Acinetobacter terrae</name>
    <dbReference type="NCBI Taxonomy" id="2731247"/>
    <lineage>
        <taxon>Bacteria</taxon>
        <taxon>Pseudomonadati</taxon>
        <taxon>Pseudomonadota</taxon>
        <taxon>Gammaproteobacteria</taxon>
        <taxon>Moraxellales</taxon>
        <taxon>Moraxellaceae</taxon>
        <taxon>Acinetobacter</taxon>
        <taxon>Acinetobacter Taxon 24</taxon>
    </lineage>
</organism>
<feature type="domain" description="Glycosyltransferase 2-like" evidence="1">
    <location>
        <begin position="9"/>
        <end position="106"/>
    </location>
</feature>
<comment type="caution">
    <text evidence="2">The sequence shown here is derived from an EMBL/GenBank/DDBJ whole genome shotgun (WGS) entry which is preliminary data.</text>
</comment>
<evidence type="ECO:0000259" key="1">
    <source>
        <dbReference type="Pfam" id="PF00535"/>
    </source>
</evidence>
<gene>
    <name evidence="2" type="ORF">HLH11_09810</name>
</gene>
<name>A0A8E4F8R5_9GAMM</name>